<feature type="compositionally biased region" description="Basic and acidic residues" evidence="5">
    <location>
        <begin position="827"/>
        <end position="844"/>
    </location>
</feature>
<feature type="region of interest" description="Disordered" evidence="5">
    <location>
        <begin position="1361"/>
        <end position="1431"/>
    </location>
</feature>
<comment type="caution">
    <text evidence="7">The sequence shown here is derived from an EMBL/GenBank/DDBJ whole genome shotgun (WGS) entry which is preliminary data.</text>
</comment>
<feature type="compositionally biased region" description="Basic and acidic residues" evidence="5">
    <location>
        <begin position="274"/>
        <end position="322"/>
    </location>
</feature>
<feature type="region of interest" description="Disordered" evidence="5">
    <location>
        <begin position="3157"/>
        <end position="3589"/>
    </location>
</feature>
<feature type="region of interest" description="Disordered" evidence="5">
    <location>
        <begin position="811"/>
        <end position="902"/>
    </location>
</feature>
<feature type="compositionally biased region" description="Acidic residues" evidence="5">
    <location>
        <begin position="3883"/>
        <end position="3899"/>
    </location>
</feature>
<feature type="compositionally biased region" description="Polar residues" evidence="5">
    <location>
        <begin position="4477"/>
        <end position="4493"/>
    </location>
</feature>
<feature type="compositionally biased region" description="Low complexity" evidence="5">
    <location>
        <begin position="4535"/>
        <end position="4544"/>
    </location>
</feature>
<feature type="compositionally biased region" description="Basic and acidic residues" evidence="5">
    <location>
        <begin position="3539"/>
        <end position="3548"/>
    </location>
</feature>
<keyword evidence="1" id="KW-0479">Metal-binding</keyword>
<feature type="compositionally biased region" description="Basic residues" evidence="5">
    <location>
        <begin position="4117"/>
        <end position="4127"/>
    </location>
</feature>
<feature type="compositionally biased region" description="Basic and acidic residues" evidence="5">
    <location>
        <begin position="991"/>
        <end position="1001"/>
    </location>
</feature>
<feature type="region of interest" description="Disordered" evidence="5">
    <location>
        <begin position="2619"/>
        <end position="2641"/>
    </location>
</feature>
<name>A0AAN9VKS8_9ORTH</name>
<feature type="compositionally biased region" description="Basic residues" evidence="5">
    <location>
        <begin position="3322"/>
        <end position="3340"/>
    </location>
</feature>
<feature type="compositionally biased region" description="Basic and acidic residues" evidence="5">
    <location>
        <begin position="1400"/>
        <end position="1431"/>
    </location>
</feature>
<feature type="compositionally biased region" description="Basic and acidic residues" evidence="5">
    <location>
        <begin position="1593"/>
        <end position="1610"/>
    </location>
</feature>
<feature type="compositionally biased region" description="Polar residues" evidence="5">
    <location>
        <begin position="854"/>
        <end position="871"/>
    </location>
</feature>
<keyword evidence="3" id="KW-0862">Zinc</keyword>
<evidence type="ECO:0000313" key="7">
    <source>
        <dbReference type="EMBL" id="KAK7864581.1"/>
    </source>
</evidence>
<feature type="compositionally biased region" description="Low complexity" evidence="5">
    <location>
        <begin position="4650"/>
        <end position="4660"/>
    </location>
</feature>
<feature type="compositionally biased region" description="Basic and acidic residues" evidence="5">
    <location>
        <begin position="392"/>
        <end position="451"/>
    </location>
</feature>
<feature type="region of interest" description="Disordered" evidence="5">
    <location>
        <begin position="1806"/>
        <end position="1825"/>
    </location>
</feature>
<sequence length="4715" mass="518168">MASDNETSCVCDPNFAVICSFLEKFAKSCGISHPNILELQEMLENSQEVPQPLVDLHVKLLRKARKSVSGERWEKAIIKFCHSYSNQDGWEIERFGYKKARISVKLRILKMLLELQFDLNTKFKTEINRLSADELRCQPLGRDKMGQTYWCQLDEDCNLRVYREDLDDETWEVVARDRDGLVQLISQLSSNDPFRKDTEEILNEDSNSLEIEKPITDTGQAIVLQKEELAETLDDDDDEEFEEIDDDDESEDKDDIPDHGNIEKSCAADEEEDKKESNVEKKEFEVIEKKTEPEDHCILKQIEENKTIHAESSECSLKETKPAQKSPNLSSESELKPEESKEENMNEPSKPDDLLQSPEHETCLLKLEESEKQRVLKPAESEDEQPIFNSSKSKEENVINTIEFKERDTKPAESKEEDVTKTSEPREKEMLEPTESKEENTKESKGKEILKPAKSNELHVIKTTAIKENEILKLARSKEENVIKETEPKEKEILKPGDGNGENCFEQGASKDDCKLKITESKEREIESKDKCLLTPVESESSGYKELKHSKFKEDALKNDEQSNKCVFRTTDNLNLETTAKTAPKVEDIPNRFSSVNKEIERHIPRPSTNNPSQDIIPQNEFIGMDLSKPSQPRVLESPIAKNLGIDLTSKLYTEEHSLQQLVKIEDMNESSTSNSSLVAEDLSDASKRTLSNPENFDHKRFVPHPLTATDLSTKRPIDLLKSSKVTIMNSMPGFSSLSVSRLNLSGKRLHESDLMTNEAKKLRLEQTVAANCHKLMPPIVGPPLPHFGSGSFDSEDSTEVGEAIEEPLMLVRGEGSGADCNTGNPGKEEESGKSNRDSSKSDEISAGGGAGQSEKSALSNDNGNISTNKGEASGKGPEISNQETKINPTRTSSTSTISDISGGSTLREVKFSKDEKDVQINCEKTLALSVEKLTEENERCSDLNTKKTENQECSAKDKILNVLETYEAKKISDPGEDKEKSQSATNKTLCLDKHSLKEESCLQSPPKHSPKLWSIETICAPDGKSKDNPKTGSGSTKVGGNSFLGVVSDSLYGDKYSAKFQDVELGGRINPTSSSPTKRPSRWDVCGDDILQKKDQSESNDKSSVLQNASSTAADTSEQKMGPMDELRNTNLGPLTEEQNVAIDMLPAVEVSRPSKNITESRVQIAGAETQGRKEDATPEKEAEALDRGTQECQSSEQTTEKNGSGDTNASLEKLPSQGFFFGPGCLLKSPIKKTNDGINSSNTGDSEKTDLAESDSSEGQTSMSMLSEQTNKGIGESVSEVFGMKDEGEFSEISDKCSKITACAASSSPKNDSPLKSKTLHSIDTIMSTHKLEETNNIPQPTESCVPFSAEVSLLEARSCASETRRDRENPLQAKEASSGSEVKGMELVSSQSCSETLEDKVHKLSQNEKEETANQLLPKEKTNKGSDKTVFEGFSSSIFGEKPAFSDAKKECGKNISSLVKSSGLQSEVDIKTKGDSAAEQSKTCNEDNTHVKKFKSEILASGENTSKCVQSDINGKSLETKELNLFSEKSGGSSVEKESYNDAKRKGTLEVLSTEDSNKKTSVGTNDSAKNNPNTKERSTNHQQLNTVSEDREKAPTYEKKEKSDRSPNVSLGSEDQNVRVVLEEHHDGNKSKIDSVQGKEIIHKSADGIAAKLYKENKSETLNEEPYALASSSQNKGVSHVSKHQAAIKEPKLETNPFISLTEKGDLVSPDKGSMNEKLSATKTDSDQQLRHHIRSSSCVKSLSSHGQKPLDSNTSSSDLKKNVNKLVKSEPKLDEKPVISILAAVPCQSPLSTCKKPIEENITEHEDRHPKDSPEDEVSSALGKCIEMNVRNDARNEAKVSEIMNLNTLLDESKQKHENVASSEESKSKLPHLLELPEKTIGTKSMNVLKVDKVKSSLSLNVAHKHIGERADKSGEKCTSDFRINEEEKKKLLDMKLGGGISSAVSESKLSPMTSDREFQCMKSQALHSEPKTEDISSDQTNLNSGKDDSKKGTECIVSNVGCKVKTAEIITDISASISKSTEKFPDKPTSPASSSLLKTEVDSSIKISLEKTVGQSDTILKKKGDVISTTTSEDQVKMTLSSTSASLTQQKSIENSSQIEIKSVLSSADAHGNKTFPKNESEIVRKTPHVDHSKSQSEHLGEYSKTASDAASTNEALTSNNPTKECHESVSRKGVKSKSLNLSTGVESLNNSVKITKQHDLPKETTTLPFGADNKQGKADISVSSEVNTESVCPSLKSCETKTSSIVTPKTKADIRDHSEGNPETKKIVISAEKDSSSSDNFTKNACENIISNIPKDELQSKSEKIHCVKEADIPLTIPLKTEISASVIADMNTEVDKKPSTSVQEAKENPSYFHDKIKCEFDSSGEIKTKLPCLSPKNKNQVENVVSKKIEPTVSETISDNNTNNVCSAIKCETSEKTERKSLLSVKDGAKIPELDSNTVNSSLHKDDSKVSANKKDKNEPRNQNREERADNNLHLQDDAKITVTERNLAVSPSESDKNPLLKSATREENEETFQREIQPNVEQISSIAKKIIDLSSAPKKTLLKSGLEKKVIKHDKITEKTFDVGKLTPVSENLSECNNSNVLEKRPDNVQKEEKLVIVTQENLLKKNIKDTTDPNDISHLPKHKDTSEVVPDLVGDEHKIGGKAGRGLQSQNVDNQKMITSSKAEEETTRSSHLEPKKNRSPSFNEGSQKGVVEDTRTVTAQLDVPSDQKISEFSLSKGKSHLKDGSAQAVMKEMPSAGDKHHEKGIPGSNIVLLRSDEDSLEKCTQNVNDTEISTKPLLTTEVINSFPDTSTVQNFVTVDKPCELQSPIKESVKNVPSKSSITKPSTILCKGKNEFQNKGRRKSLESISMGIMMRKAAKSSLQEPVNTGDGNLEEEITKLPESAPTIQVKLVKPSSSNQQNESPVKFESHKICMESDKLDSLPSGSNVQGDSKASIQNTLEVTQITEQVTKLESSTEQLSETEGMEMVQADVLEKKKSSSIVQKVDDLVVEADQIPDTVKRTEEVEKKEATELMPQKDASVELKQQDIPEEHDGVAFYPEVDKAPDKNKQDTVSASSEKLDTEDCKNSKSKLKNTENKLDGDNLFPKEKNKEDPSSIKDSSSIALAGVESTDKESHETSNTLQFADIKKLSVNKKQEEISLLKETVVTGERTSDPSDPQRDSTLNVEIVKEDNFATISTESQLEETGSPKVDIPDTSVAGSKDLVATEQSSEEDVANDDSCYIPDNDSLADQESDDIKAASPSNQKHGQKDEEIRGKQSPVEESLVLEETGGASSSEGEQGGEPDGSSYEGESEAGATGKRGGAVTQPRQKSGRGRRGRGRGSRGRSRTQRANTGKSASPVPTGASEDDKKELEPITPVTPTKTKGNRGKRAPKLMGLDLGVDIVLEQSRGDEEGRPGAPPVRQSRRIAQMKIREEAERRKLEEMTLQQLKEEQSRRRADARAEKKEFKEGKKRKKKAIESDEDFTAEEADEEASSKKKMKKKKRRKKKPALSFNESNPWQSSSGSSTSQEEDEEGEQTEEEEDDEELIFKSDHEFSPESDLENDGTEVTPMRRARTAQKGLPCEDEEQPTDEHACQKCGKSDHPEWILLCDKCDSGWHCSCLRPALMVIPEGDWFCPPCEHTFLLENLHNNLLEFDRNWKRRENEELRRKRLAYVGISLDNVLPNKEGSGGESGTEMKKEPIAASPSGSDVSGSESGTSSDEDSEPVYQLRQRRQTLFSYRFNEYDDLINSAIQDEMEAVKGAGNQGRGKDIATIVKAEAEAEAVAQAQAQAQEQTHAEEMQTTQEVAATPEESAVKLEAKEEPISEEMEKEELPPVVPKHDIKDEEEEEEDEFCPFKKFQIRKKHRRLNSLDISSEDDAESDEDFKGTSSEDDEDEYEGSEGESEDSEFRGRRGKGSRRRASGPVRRSSRARITRFDKEFINDDSEDSEPPKKKSRKFWQDSDSEDSDASWRRSKRSKKQVTTFKTIKTKSKKKKKKRSKRDGDSDLEVYRAKKPKIKYGGLEEDAVSPTRRTRGRKINYQEFAASDSEEETWGKVRKLESEDEYVANEEEDEEEEDEVLPEQEKDSENESGEPTEMKKVNRTKQDKKIKPKRIVKSSPEKFVRKGKRGPKTNKKAIIDSEEDIPPCTGVQVPSENEDHTFGYASHQSVNTQTSEAELQSCSVVNVPIGNLPKERKGRTRGQGRKQEEQKKKGKRKKKNENASLDFTEGLAPGFQTEKGDCGLLGKQLADVQLLPAQSRMGAEISVKGGESLMQRLTAAGRTVPISLGSNPDLLPEADRAMLLQSAKGAETDPLRSLLAAPPVIPSDGDLKVSEDVPPPAGKRKGRGRGKAAAAKAVDVSHYPLQNFPQSGPGIGNTSSSSVITRMLQSQPVSGAPQSFTAAATAMGHKYFGSSSGEPSLMPMQNAGRGTSSVPPYSGPPKGLSSPYRPPPPTDTNNSGLGPAMGHYGSSPSTRGPGIRGPPGFQQTGSMRLRNPPSSGQPHMFHTSHHPMDPSPSGGGPIIISSTAAPPPPPAGSPHSTKPGTPSTSQNTPTPPPPPPYSRPGSQLPLVPPTSTTMPSMMQFPSQGDSSQPPVRHPPPPFPPSTSAGHLQTSQGTPQSSPPTHQGRSPVPGNFSPYHPPPPANYHYGGYPPPPPMSAADDALPPSAFQGSPYTDHYTSSDMTANLQASDGSNSKSYDEEGGGEFGGLVSYFSSQREDDLDT</sequence>
<feature type="compositionally biased region" description="Polar residues" evidence="5">
    <location>
        <begin position="2152"/>
        <end position="2170"/>
    </location>
</feature>
<feature type="region of interest" description="Disordered" evidence="5">
    <location>
        <begin position="3021"/>
        <end position="3131"/>
    </location>
</feature>
<feature type="compositionally biased region" description="Low complexity" evidence="5">
    <location>
        <begin position="892"/>
        <end position="902"/>
    </location>
</feature>
<organism evidence="7 8">
    <name type="scientific">Gryllus longicercus</name>
    <dbReference type="NCBI Taxonomy" id="2509291"/>
    <lineage>
        <taxon>Eukaryota</taxon>
        <taxon>Metazoa</taxon>
        <taxon>Ecdysozoa</taxon>
        <taxon>Arthropoda</taxon>
        <taxon>Hexapoda</taxon>
        <taxon>Insecta</taxon>
        <taxon>Pterygota</taxon>
        <taxon>Neoptera</taxon>
        <taxon>Polyneoptera</taxon>
        <taxon>Orthoptera</taxon>
        <taxon>Ensifera</taxon>
        <taxon>Gryllidea</taxon>
        <taxon>Grylloidea</taxon>
        <taxon>Gryllidae</taxon>
        <taxon>Gryllinae</taxon>
        <taxon>Gryllus</taxon>
    </lineage>
</organism>
<feature type="region of interest" description="Disordered" evidence="5">
    <location>
        <begin position="2441"/>
        <end position="2485"/>
    </location>
</feature>
<keyword evidence="2 4" id="KW-0863">Zinc-finger</keyword>
<dbReference type="CDD" id="cd15543">
    <property type="entry name" value="PHD_RSF1"/>
    <property type="match status" value="1"/>
</dbReference>
<feature type="compositionally biased region" description="Polar residues" evidence="5">
    <location>
        <begin position="3186"/>
        <end position="3196"/>
    </location>
</feature>
<feature type="compositionally biased region" description="Acidic residues" evidence="5">
    <location>
        <begin position="3521"/>
        <end position="3538"/>
    </location>
</feature>
<evidence type="ECO:0000259" key="6">
    <source>
        <dbReference type="PROSITE" id="PS50016"/>
    </source>
</evidence>
<feature type="compositionally biased region" description="Basic and acidic residues" evidence="5">
    <location>
        <begin position="2124"/>
        <end position="2149"/>
    </location>
</feature>
<feature type="compositionally biased region" description="Polar residues" evidence="5">
    <location>
        <begin position="1564"/>
        <end position="1578"/>
    </location>
</feature>
<dbReference type="PROSITE" id="PS01359">
    <property type="entry name" value="ZF_PHD_1"/>
    <property type="match status" value="1"/>
</dbReference>
<feature type="compositionally biased region" description="Polar residues" evidence="5">
    <location>
        <begin position="4600"/>
        <end position="4619"/>
    </location>
</feature>
<feature type="compositionally biased region" description="Basic and acidic residues" evidence="5">
    <location>
        <begin position="3423"/>
        <end position="3461"/>
    </location>
</feature>
<feature type="compositionally biased region" description="Pro residues" evidence="5">
    <location>
        <begin position="4587"/>
        <end position="4596"/>
    </location>
</feature>
<evidence type="ECO:0000256" key="3">
    <source>
        <dbReference type="ARBA" id="ARBA00022833"/>
    </source>
</evidence>
<dbReference type="InterPro" id="IPR019786">
    <property type="entry name" value="Zinc_finger_PHD-type_CS"/>
</dbReference>
<dbReference type="Pfam" id="PF00628">
    <property type="entry name" value="PHD"/>
    <property type="match status" value="1"/>
</dbReference>
<protein>
    <recommendedName>
        <fullName evidence="6">PHD-type domain-containing protein</fullName>
    </recommendedName>
</protein>
<feature type="compositionally biased region" description="Acidic residues" evidence="5">
    <location>
        <begin position="4054"/>
        <end position="4074"/>
    </location>
</feature>
<dbReference type="EMBL" id="JAZDUA010000199">
    <property type="protein sequence ID" value="KAK7864581.1"/>
    <property type="molecule type" value="Genomic_DNA"/>
</dbReference>
<feature type="compositionally biased region" description="Polar residues" evidence="5">
    <location>
        <begin position="1192"/>
        <end position="1212"/>
    </location>
</feature>
<dbReference type="PANTHER" id="PTHR14296:SF16">
    <property type="entry name" value="REMODELING AND SPACING FACTOR 1"/>
    <property type="match status" value="1"/>
</dbReference>
<dbReference type="GO" id="GO:0031213">
    <property type="term" value="C:RSF complex"/>
    <property type="evidence" value="ECO:0007669"/>
    <property type="project" value="InterPro"/>
</dbReference>
<gene>
    <name evidence="7" type="ORF">R5R35_003175</name>
</gene>
<feature type="compositionally biased region" description="Polar residues" evidence="5">
    <location>
        <begin position="1259"/>
        <end position="1274"/>
    </location>
</feature>
<feature type="compositionally biased region" description="Basic and acidic residues" evidence="5">
    <location>
        <begin position="1860"/>
        <end position="1874"/>
    </location>
</feature>
<feature type="compositionally biased region" description="Polar residues" evidence="5">
    <location>
        <begin position="4661"/>
        <end position="4688"/>
    </location>
</feature>
<feature type="region of interest" description="Disordered" evidence="5">
    <location>
        <begin position="3676"/>
        <end position="3720"/>
    </location>
</feature>
<feature type="compositionally biased region" description="Basic and acidic residues" evidence="5">
    <location>
        <begin position="3030"/>
        <end position="3061"/>
    </location>
</feature>
<feature type="compositionally biased region" description="Basic and acidic residues" evidence="5">
    <location>
        <begin position="3994"/>
        <end position="4004"/>
    </location>
</feature>
<feature type="compositionally biased region" description="Basic and acidic residues" evidence="5">
    <location>
        <begin position="2673"/>
        <end position="2688"/>
    </location>
</feature>
<feature type="compositionally biased region" description="Polar residues" evidence="5">
    <location>
        <begin position="1031"/>
        <end position="1040"/>
    </location>
</feature>
<dbReference type="Gene3D" id="2.30.30.1150">
    <property type="match status" value="1"/>
</dbReference>
<feature type="compositionally biased region" description="Basic and acidic residues" evidence="5">
    <location>
        <begin position="483"/>
        <end position="495"/>
    </location>
</feature>
<dbReference type="InterPro" id="IPR028938">
    <property type="entry name" value="Rsf1-like"/>
</dbReference>
<feature type="compositionally biased region" description="Basic residues" evidence="5">
    <location>
        <begin position="3980"/>
        <end position="3993"/>
    </location>
</feature>
<feature type="compositionally biased region" description="Polar residues" evidence="5">
    <location>
        <begin position="4565"/>
        <end position="4581"/>
    </location>
</feature>
<dbReference type="InterPro" id="IPR011011">
    <property type="entry name" value="Znf_FYVE_PHD"/>
</dbReference>
<feature type="compositionally biased region" description="Polar residues" evidence="5">
    <location>
        <begin position="1103"/>
        <end position="1117"/>
    </location>
</feature>
<feature type="region of interest" description="Disordered" evidence="5">
    <location>
        <begin position="2670"/>
        <end position="2705"/>
    </location>
</feature>
<feature type="region of interest" description="Disordered" evidence="5">
    <location>
        <begin position="483"/>
        <end position="508"/>
    </location>
</feature>
<evidence type="ECO:0000256" key="1">
    <source>
        <dbReference type="ARBA" id="ARBA00022723"/>
    </source>
</evidence>
<feature type="region of interest" description="Disordered" evidence="5">
    <location>
        <begin position="1670"/>
        <end position="1769"/>
    </location>
</feature>
<feature type="region of interest" description="Disordered" evidence="5">
    <location>
        <begin position="231"/>
        <end position="451"/>
    </location>
</feature>
<feature type="compositionally biased region" description="Low complexity" evidence="5">
    <location>
        <begin position="3279"/>
        <end position="3289"/>
    </location>
</feature>
<feature type="compositionally biased region" description="Basic and acidic residues" evidence="5">
    <location>
        <begin position="1091"/>
        <end position="1102"/>
    </location>
</feature>
<feature type="compositionally biased region" description="Polar residues" evidence="5">
    <location>
        <begin position="1741"/>
        <end position="1763"/>
    </location>
</feature>
<feature type="region of interest" description="Disordered" evidence="5">
    <location>
        <begin position="970"/>
        <end position="1043"/>
    </location>
</feature>
<feature type="compositionally biased region" description="Acidic residues" evidence="5">
    <location>
        <begin position="3837"/>
        <end position="3846"/>
    </location>
</feature>
<feature type="compositionally biased region" description="Pro residues" evidence="5">
    <location>
        <begin position="4545"/>
        <end position="4554"/>
    </location>
</feature>
<dbReference type="PANTHER" id="PTHR14296">
    <property type="entry name" value="REMODELING AND SPACING FACTOR 1"/>
    <property type="match status" value="1"/>
</dbReference>
<feature type="region of interest" description="Disordered" evidence="5">
    <location>
        <begin position="4178"/>
        <end position="4224"/>
    </location>
</feature>
<dbReference type="InterPro" id="IPR019787">
    <property type="entry name" value="Znf_PHD-finger"/>
</dbReference>
<feature type="region of interest" description="Disordered" evidence="5">
    <location>
        <begin position="1972"/>
        <end position="1997"/>
    </location>
</feature>
<feature type="compositionally biased region" description="Low complexity" evidence="5">
    <location>
        <begin position="3779"/>
        <end position="3798"/>
    </location>
</feature>
<reference evidence="7 8" key="1">
    <citation type="submission" date="2024-03" db="EMBL/GenBank/DDBJ databases">
        <title>The genome assembly and annotation of the cricket Gryllus longicercus Weissman &amp; Gray.</title>
        <authorList>
            <person name="Szrajer S."/>
            <person name="Gray D."/>
            <person name="Ylla G."/>
        </authorList>
    </citation>
    <scope>NUCLEOTIDE SEQUENCE [LARGE SCALE GENOMIC DNA]</scope>
    <source>
        <strain evidence="7">DAG 2021-001</strain>
        <tissue evidence="7">Whole body minus gut</tissue>
    </source>
</reference>
<feature type="compositionally biased region" description="Basic residues" evidence="5">
    <location>
        <begin position="3488"/>
        <end position="3501"/>
    </location>
</feature>
<feature type="compositionally biased region" description="Basic residues" evidence="5">
    <location>
        <begin position="3905"/>
        <end position="3926"/>
    </location>
</feature>
<feature type="compositionally biased region" description="Acidic residues" evidence="5">
    <location>
        <begin position="3472"/>
        <end position="3484"/>
    </location>
</feature>
<feature type="region of interest" description="Disordered" evidence="5">
    <location>
        <begin position="2117"/>
        <end position="2185"/>
    </location>
</feature>
<evidence type="ECO:0000256" key="5">
    <source>
        <dbReference type="SAM" id="MobiDB-lite"/>
    </source>
</evidence>
<feature type="region of interest" description="Disordered" evidence="5">
    <location>
        <begin position="2646"/>
        <end position="2665"/>
    </location>
</feature>
<proteinExistence type="predicted"/>
<evidence type="ECO:0000256" key="2">
    <source>
        <dbReference type="ARBA" id="ARBA00022771"/>
    </source>
</evidence>
<feature type="compositionally biased region" description="Basic and acidic residues" evidence="5">
    <location>
        <begin position="3806"/>
        <end position="3816"/>
    </location>
</feature>
<feature type="region of interest" description="Disordered" evidence="5">
    <location>
        <begin position="1528"/>
        <end position="1641"/>
    </location>
</feature>
<feature type="compositionally biased region" description="Basic and acidic residues" evidence="5">
    <location>
        <begin position="1539"/>
        <end position="1552"/>
    </location>
</feature>
<evidence type="ECO:0000313" key="8">
    <source>
        <dbReference type="Proteomes" id="UP001378592"/>
    </source>
</evidence>
<feature type="compositionally biased region" description="Acidic residues" evidence="5">
    <location>
        <begin position="231"/>
        <end position="255"/>
    </location>
</feature>
<feature type="compositionally biased region" description="Basic and acidic residues" evidence="5">
    <location>
        <begin position="4088"/>
        <end position="4101"/>
    </location>
</feature>
<feature type="compositionally biased region" description="Acidic residues" evidence="5">
    <location>
        <begin position="3867"/>
        <end position="3876"/>
    </location>
</feature>
<feature type="region of interest" description="Disordered" evidence="5">
    <location>
        <begin position="1860"/>
        <end position="1879"/>
    </location>
</feature>
<feature type="compositionally biased region" description="Basic and acidic residues" evidence="5">
    <location>
        <begin position="2452"/>
        <end position="2485"/>
    </location>
</feature>
<dbReference type="Proteomes" id="UP001378592">
    <property type="component" value="Unassembled WGS sequence"/>
</dbReference>
<feature type="region of interest" description="Disordered" evidence="5">
    <location>
        <begin position="4408"/>
        <end position="4715"/>
    </location>
</feature>
<feature type="region of interest" description="Disordered" evidence="5">
    <location>
        <begin position="1063"/>
        <end position="1217"/>
    </location>
</feature>
<dbReference type="PROSITE" id="PS50016">
    <property type="entry name" value="ZF_PHD_2"/>
    <property type="match status" value="1"/>
</dbReference>
<feature type="region of interest" description="Disordered" evidence="5">
    <location>
        <begin position="3779"/>
        <end position="4154"/>
    </location>
</feature>
<feature type="compositionally biased region" description="Basic and acidic residues" evidence="5">
    <location>
        <begin position="1172"/>
        <end position="1191"/>
    </location>
</feature>
<feature type="compositionally biased region" description="Basic and acidic residues" evidence="5">
    <location>
        <begin position="3162"/>
        <end position="3171"/>
    </location>
</feature>
<dbReference type="GO" id="GO:0008270">
    <property type="term" value="F:zinc ion binding"/>
    <property type="evidence" value="ECO:0007669"/>
    <property type="project" value="UniProtKB-KW"/>
</dbReference>
<evidence type="ECO:0000256" key="4">
    <source>
        <dbReference type="PROSITE-ProRule" id="PRU00146"/>
    </source>
</evidence>
<feature type="region of interest" description="Disordered" evidence="5">
    <location>
        <begin position="4313"/>
        <end position="4350"/>
    </location>
</feature>
<accession>A0AAN9VKS8</accession>
<dbReference type="SUPFAM" id="SSF57903">
    <property type="entry name" value="FYVE/PHD zinc finger"/>
    <property type="match status" value="1"/>
</dbReference>
<dbReference type="GO" id="GO:0042393">
    <property type="term" value="F:histone binding"/>
    <property type="evidence" value="ECO:0007669"/>
    <property type="project" value="TreeGrafter"/>
</dbReference>
<feature type="compositionally biased region" description="Basic and acidic residues" evidence="5">
    <location>
        <begin position="1626"/>
        <end position="1638"/>
    </location>
</feature>
<dbReference type="GO" id="GO:0045892">
    <property type="term" value="P:negative regulation of DNA-templated transcription"/>
    <property type="evidence" value="ECO:0007669"/>
    <property type="project" value="TreeGrafter"/>
</dbReference>
<feature type="compositionally biased region" description="Basic residues" evidence="5">
    <location>
        <begin position="3852"/>
        <end position="3861"/>
    </location>
</feature>
<keyword evidence="8" id="KW-1185">Reference proteome</keyword>
<feature type="compositionally biased region" description="Basic and acidic residues" evidence="5">
    <location>
        <begin position="1806"/>
        <end position="1819"/>
    </location>
</feature>
<feature type="compositionally biased region" description="Polar residues" evidence="5">
    <location>
        <begin position="880"/>
        <end position="891"/>
    </location>
</feature>
<feature type="compositionally biased region" description="Polar residues" evidence="5">
    <location>
        <begin position="1611"/>
        <end position="1620"/>
    </location>
</feature>
<dbReference type="SMART" id="SM00249">
    <property type="entry name" value="PHD"/>
    <property type="match status" value="1"/>
</dbReference>
<feature type="compositionally biased region" description="Basic and acidic residues" evidence="5">
    <location>
        <begin position="333"/>
        <end position="380"/>
    </location>
</feature>
<feature type="region of interest" description="Disordered" evidence="5">
    <location>
        <begin position="1233"/>
        <end position="1274"/>
    </location>
</feature>
<feature type="region of interest" description="Disordered" evidence="5">
    <location>
        <begin position="1470"/>
        <end position="1492"/>
    </location>
</feature>
<feature type="domain" description="PHD-type" evidence="6">
    <location>
        <begin position="3584"/>
        <end position="3634"/>
    </location>
</feature>
<feature type="compositionally biased region" description="Low complexity" evidence="5">
    <location>
        <begin position="3697"/>
        <end position="3711"/>
    </location>
</feature>
<dbReference type="InterPro" id="IPR001965">
    <property type="entry name" value="Znf_PHD"/>
</dbReference>
<feature type="compositionally biased region" description="Polar residues" evidence="5">
    <location>
        <begin position="1130"/>
        <end position="1140"/>
    </location>
</feature>
<feature type="compositionally biased region" description="Basic and acidic residues" evidence="5">
    <location>
        <begin position="970"/>
        <end position="982"/>
    </location>
</feature>
<feature type="compositionally biased region" description="Basic and acidic residues" evidence="5">
    <location>
        <begin position="3069"/>
        <end position="3107"/>
    </location>
</feature>